<accession>D9PFZ7</accession>
<feature type="non-terminal residue" evidence="2">
    <location>
        <position position="87"/>
    </location>
</feature>
<dbReference type="InterPro" id="IPR027417">
    <property type="entry name" value="P-loop_NTPase"/>
</dbReference>
<dbReference type="InterPro" id="IPR003959">
    <property type="entry name" value="ATPase_AAA_core"/>
</dbReference>
<dbReference type="GO" id="GO:0016887">
    <property type="term" value="F:ATP hydrolysis activity"/>
    <property type="evidence" value="ECO:0007669"/>
    <property type="project" value="InterPro"/>
</dbReference>
<proteinExistence type="predicted"/>
<sequence length="87" mass="10079">MRRIFALAYLLVWTWEEHRQAAKLLGEKTTDQVVFLIDEVESHLHPQWQRRIIPALLTVVRKLINKANVQIITATHSPLIMASAEPI</sequence>
<evidence type="ECO:0000259" key="1">
    <source>
        <dbReference type="Pfam" id="PF13304"/>
    </source>
</evidence>
<dbReference type="Gene3D" id="3.40.50.300">
    <property type="entry name" value="P-loop containing nucleotide triphosphate hydrolases"/>
    <property type="match status" value="1"/>
</dbReference>
<dbReference type="AlphaFoldDB" id="D9PFZ7"/>
<name>D9PFZ7_9ZZZZ</name>
<feature type="domain" description="ATPase AAA-type core" evidence="1">
    <location>
        <begin position="34"/>
        <end position="82"/>
    </location>
</feature>
<dbReference type="PANTHER" id="PTHR43581">
    <property type="entry name" value="ATP/GTP PHOSPHATASE"/>
    <property type="match status" value="1"/>
</dbReference>
<gene>
    <name evidence="2" type="ORF">LDC_0442</name>
</gene>
<protein>
    <recommendedName>
        <fullName evidence="1">ATPase AAA-type core domain-containing protein</fullName>
    </recommendedName>
</protein>
<evidence type="ECO:0000313" key="2">
    <source>
        <dbReference type="EMBL" id="EFK97518.1"/>
    </source>
</evidence>
<dbReference type="EMBL" id="ADZX01000144">
    <property type="protein sequence ID" value="EFK97518.1"/>
    <property type="molecule type" value="Genomic_DNA"/>
</dbReference>
<organism evidence="2">
    <name type="scientific">sediment metagenome</name>
    <dbReference type="NCBI Taxonomy" id="749907"/>
    <lineage>
        <taxon>unclassified sequences</taxon>
        <taxon>metagenomes</taxon>
        <taxon>ecological metagenomes</taxon>
    </lineage>
</organism>
<dbReference type="PANTHER" id="PTHR43581:SF2">
    <property type="entry name" value="EXCINUCLEASE ATPASE SUBUNIT"/>
    <property type="match status" value="1"/>
</dbReference>
<dbReference type="GO" id="GO:0005524">
    <property type="term" value="F:ATP binding"/>
    <property type="evidence" value="ECO:0007669"/>
    <property type="project" value="InterPro"/>
</dbReference>
<dbReference type="SUPFAM" id="SSF52540">
    <property type="entry name" value="P-loop containing nucleoside triphosphate hydrolases"/>
    <property type="match status" value="1"/>
</dbReference>
<comment type="caution">
    <text evidence="2">The sequence shown here is derived from an EMBL/GenBank/DDBJ whole genome shotgun (WGS) entry which is preliminary data.</text>
</comment>
<dbReference type="InterPro" id="IPR051396">
    <property type="entry name" value="Bact_Antivir_Def_Nuclease"/>
</dbReference>
<reference evidence="2" key="2">
    <citation type="journal article" date="2011" name="Microb. Ecol.">
        <title>Taxonomic and Functional Metagenomic Profiling of the Microbial Community in the Anoxic Sediment of a Sub-saline Shallow Lake (Laguna de Carrizo, Central Spain).</title>
        <authorList>
            <person name="Ferrer M."/>
            <person name="Guazzaroni M.E."/>
            <person name="Richter M."/>
            <person name="Garcia-Salamanca A."/>
            <person name="Yarza P."/>
            <person name="Suarez-Suarez A."/>
            <person name="Solano J."/>
            <person name="Alcaide M."/>
            <person name="van Dillewijn P."/>
            <person name="Molina-Henares M.A."/>
            <person name="Lopez-Cortes N."/>
            <person name="Al-Ramahi Y."/>
            <person name="Guerrero C."/>
            <person name="Acosta A."/>
            <person name="de Eugenio L.I."/>
            <person name="Martinez V."/>
            <person name="Marques S."/>
            <person name="Rojo F."/>
            <person name="Santero E."/>
            <person name="Genilloud O."/>
            <person name="Perez-Perez J."/>
            <person name="Rossello-Mora R."/>
            <person name="Ramos J.L."/>
        </authorList>
    </citation>
    <scope>NUCLEOTIDE SEQUENCE</scope>
</reference>
<reference evidence="2" key="1">
    <citation type="submission" date="2010-07" db="EMBL/GenBank/DDBJ databases">
        <authorList>
            <consortium name="CONSOLIDER consortium CSD2007-00005"/>
            <person name="Guazzaroni M.-E."/>
            <person name="Richter M."/>
            <person name="Garcia-Salamanca A."/>
            <person name="Yarza P."/>
            <person name="Ferrer M."/>
        </authorList>
    </citation>
    <scope>NUCLEOTIDE SEQUENCE</scope>
</reference>
<dbReference type="Pfam" id="PF13304">
    <property type="entry name" value="AAA_21"/>
    <property type="match status" value="1"/>
</dbReference>